<dbReference type="InterPro" id="IPR029063">
    <property type="entry name" value="SAM-dependent_MTases_sf"/>
</dbReference>
<dbReference type="Pfam" id="PF13847">
    <property type="entry name" value="Methyltransf_31"/>
    <property type="match status" value="1"/>
</dbReference>
<dbReference type="OrthoDB" id="66144at2759"/>
<accession>A0A0H4SZT2</accession>
<name>A0A0H4SZT2_LEPDE</name>
<feature type="domain" description="Methyltransferase" evidence="1">
    <location>
        <begin position="34"/>
        <end position="140"/>
    </location>
</feature>
<dbReference type="EMBL" id="KP274881">
    <property type="protein sequence ID" value="AKQ00043.1"/>
    <property type="molecule type" value="mRNA"/>
</dbReference>
<dbReference type="AlphaFoldDB" id="A0A0H4SZT2"/>
<evidence type="ECO:0000259" key="1">
    <source>
        <dbReference type="Pfam" id="PF13847"/>
    </source>
</evidence>
<gene>
    <name evidence="2" type="primary">JHAMT</name>
</gene>
<sequence>MDKPDLYSKYSDLQRSDNLFVLDNYLDVSGWKAEDAVLDVGSGDGKFLIENLYPRLPENIGKLVGSDCSEIMVNFAKERYSVDEVEFAQLDISSQELPPNFENGFDHIFSFYTLHWVREQRQTYDNMYKILKPGGDMLLTFLASNGIYDIYLNMAKNKRWKPYSKKEYIAPFHGMKNPEKQLEKLLKKSGFKCNVCKVENRLFAFRNLDSFRKSVIAVNPIIPNLPPEDVSDYMDDYVKEARGLTKITIENMNNNAEESVSVDYKLFVVHATKPETVG</sequence>
<proteinExistence type="evidence at transcript level"/>
<organism evidence="2">
    <name type="scientific">Leptinotarsa decemlineata</name>
    <name type="common">Colorado potato beetle</name>
    <name type="synonym">Doryphora decemlineata</name>
    <dbReference type="NCBI Taxonomy" id="7539"/>
    <lineage>
        <taxon>Eukaryota</taxon>
        <taxon>Metazoa</taxon>
        <taxon>Ecdysozoa</taxon>
        <taxon>Arthropoda</taxon>
        <taxon>Hexapoda</taxon>
        <taxon>Insecta</taxon>
        <taxon>Pterygota</taxon>
        <taxon>Neoptera</taxon>
        <taxon>Endopterygota</taxon>
        <taxon>Coleoptera</taxon>
        <taxon>Polyphaga</taxon>
        <taxon>Cucujiformia</taxon>
        <taxon>Chrysomeloidea</taxon>
        <taxon>Chrysomelidae</taxon>
        <taxon>Chrysomelinae</taxon>
        <taxon>Doryphorini</taxon>
        <taxon>Leptinotarsa</taxon>
    </lineage>
</organism>
<dbReference type="GO" id="GO:0008168">
    <property type="term" value="F:methyltransferase activity"/>
    <property type="evidence" value="ECO:0007669"/>
    <property type="project" value="UniProtKB-KW"/>
</dbReference>
<dbReference type="InterPro" id="IPR025714">
    <property type="entry name" value="Methyltranfer_dom"/>
</dbReference>
<dbReference type="Gene3D" id="3.40.50.150">
    <property type="entry name" value="Vaccinia Virus protein VP39"/>
    <property type="match status" value="1"/>
</dbReference>
<keyword evidence="2" id="KW-0808">Transferase</keyword>
<dbReference type="PANTHER" id="PTHR43861:SF1">
    <property type="entry name" value="TRANS-ACONITATE 2-METHYLTRANSFERASE"/>
    <property type="match status" value="1"/>
</dbReference>
<dbReference type="GO" id="GO:0032259">
    <property type="term" value="P:methylation"/>
    <property type="evidence" value="ECO:0007669"/>
    <property type="project" value="UniProtKB-KW"/>
</dbReference>
<dbReference type="SUPFAM" id="SSF53335">
    <property type="entry name" value="S-adenosyl-L-methionine-dependent methyltransferases"/>
    <property type="match status" value="1"/>
</dbReference>
<dbReference type="CDD" id="cd02440">
    <property type="entry name" value="AdoMet_MTases"/>
    <property type="match status" value="1"/>
</dbReference>
<reference evidence="2" key="1">
    <citation type="submission" date="2014-12" db="EMBL/GenBank/DDBJ databases">
        <title>Colorado Potato Beetle ago2a, 2b and JHAMT.</title>
        <authorList>
            <person name="Fu K."/>
        </authorList>
    </citation>
    <scope>NUCLEOTIDE SEQUENCE</scope>
</reference>
<dbReference type="BRENDA" id="2.1.1.325">
    <property type="organism ID" value="6828"/>
</dbReference>
<evidence type="ECO:0000313" key="2">
    <source>
        <dbReference type="EMBL" id="AKQ00043.1"/>
    </source>
</evidence>
<dbReference type="PANTHER" id="PTHR43861">
    <property type="entry name" value="TRANS-ACONITATE 2-METHYLTRANSFERASE-RELATED"/>
    <property type="match status" value="1"/>
</dbReference>
<protein>
    <submittedName>
        <fullName evidence="2">Juvenile hormone acid methyltransferase</fullName>
    </submittedName>
</protein>
<keyword evidence="2" id="KW-0489">Methyltransferase</keyword>